<dbReference type="Gene3D" id="1.20.1640.10">
    <property type="entry name" value="Multidrug efflux transporter AcrB transmembrane domain"/>
    <property type="match status" value="2"/>
</dbReference>
<feature type="compositionally biased region" description="Basic residues" evidence="6">
    <location>
        <begin position="722"/>
        <end position="731"/>
    </location>
</feature>
<keyword evidence="10" id="KW-1185">Reference proteome</keyword>
<evidence type="ECO:0000259" key="8">
    <source>
        <dbReference type="PROSITE" id="PS50156"/>
    </source>
</evidence>
<accession>A0ABW5GI54</accession>
<protein>
    <submittedName>
        <fullName evidence="9">MMPL family transporter</fullName>
    </submittedName>
</protein>
<dbReference type="SUPFAM" id="SSF82866">
    <property type="entry name" value="Multidrug efflux transporter AcrB transmembrane domain"/>
    <property type="match status" value="2"/>
</dbReference>
<dbReference type="Proteomes" id="UP001597419">
    <property type="component" value="Unassembled WGS sequence"/>
</dbReference>
<keyword evidence="2" id="KW-1003">Cell membrane</keyword>
<dbReference type="PANTHER" id="PTHR33406:SF13">
    <property type="entry name" value="MEMBRANE PROTEIN YDFJ"/>
    <property type="match status" value="1"/>
</dbReference>
<feature type="region of interest" description="Disordered" evidence="6">
    <location>
        <begin position="707"/>
        <end position="731"/>
    </location>
</feature>
<dbReference type="Pfam" id="PF03176">
    <property type="entry name" value="MMPL"/>
    <property type="match status" value="2"/>
</dbReference>
<dbReference type="RefSeq" id="WP_345393583.1">
    <property type="nucleotide sequence ID" value="NZ_BAABHG010000006.1"/>
</dbReference>
<dbReference type="EMBL" id="JBHUKU010000009">
    <property type="protein sequence ID" value="MFD2460517.1"/>
    <property type="molecule type" value="Genomic_DNA"/>
</dbReference>
<comment type="caution">
    <text evidence="9">The sequence shown here is derived from an EMBL/GenBank/DDBJ whole genome shotgun (WGS) entry which is preliminary data.</text>
</comment>
<dbReference type="InterPro" id="IPR004869">
    <property type="entry name" value="MMPL_dom"/>
</dbReference>
<keyword evidence="4 7" id="KW-1133">Transmembrane helix</keyword>
<evidence type="ECO:0000313" key="9">
    <source>
        <dbReference type="EMBL" id="MFD2460517.1"/>
    </source>
</evidence>
<feature type="domain" description="SSD" evidence="8">
    <location>
        <begin position="214"/>
        <end position="339"/>
    </location>
</feature>
<feature type="transmembrane region" description="Helical" evidence="7">
    <location>
        <begin position="598"/>
        <end position="619"/>
    </location>
</feature>
<dbReference type="PANTHER" id="PTHR33406">
    <property type="entry name" value="MEMBRANE PROTEIN MJ1562-RELATED"/>
    <property type="match status" value="1"/>
</dbReference>
<evidence type="ECO:0000313" key="10">
    <source>
        <dbReference type="Proteomes" id="UP001597419"/>
    </source>
</evidence>
<evidence type="ECO:0000256" key="6">
    <source>
        <dbReference type="SAM" id="MobiDB-lite"/>
    </source>
</evidence>
<dbReference type="InterPro" id="IPR050545">
    <property type="entry name" value="Mycobact_MmpL"/>
</dbReference>
<evidence type="ECO:0000256" key="7">
    <source>
        <dbReference type="SAM" id="Phobius"/>
    </source>
</evidence>
<evidence type="ECO:0000256" key="4">
    <source>
        <dbReference type="ARBA" id="ARBA00022989"/>
    </source>
</evidence>
<evidence type="ECO:0000256" key="3">
    <source>
        <dbReference type="ARBA" id="ARBA00022692"/>
    </source>
</evidence>
<feature type="transmembrane region" description="Helical" evidence="7">
    <location>
        <begin position="533"/>
        <end position="550"/>
    </location>
</feature>
<keyword evidence="3 7" id="KW-0812">Transmembrane</keyword>
<feature type="transmembrane region" description="Helical" evidence="7">
    <location>
        <begin position="195"/>
        <end position="228"/>
    </location>
</feature>
<gene>
    <name evidence="9" type="ORF">ACFSYJ_18055</name>
</gene>
<evidence type="ECO:0000256" key="5">
    <source>
        <dbReference type="ARBA" id="ARBA00023136"/>
    </source>
</evidence>
<feature type="transmembrane region" description="Helical" evidence="7">
    <location>
        <begin position="640"/>
        <end position="664"/>
    </location>
</feature>
<feature type="transmembrane region" description="Helical" evidence="7">
    <location>
        <begin position="240"/>
        <end position="261"/>
    </location>
</feature>
<sequence length="731" mass="76160">MLPTGTPDRRGPVIERIAGWSVRHRAAVLSGWLALVVLALAVGSLVPGTSLPSSDPGESGTAQGVLRTQQVYEPLLENVLVQRRESGSDAELRSAADDLARTLRASGAVDDLRLPGSEPGRFSPDGRSALVTFRIAGPDDDVRAHFTAATAAVDAVAARHPALRIAQAGDLSLSTVVDKSIKQDIKRAELTSLPLTVVILLLVFGALIAASIPLLLTATTVAATFGFLSAIDKLVPINSATTVITLLIGTAVGIDYTLFFLRREREERAAGLPVDQAILAAAGTSGRVVVVSGLTVALCVTGLAFVGIDQLRGFAISTILVVGLTVAAAVTALPALLSLLGPWVDRGRLPWIGRRRTAADHSRFWARVAGVVTRRPALWGGLAVVVLAVLALPAGHIRLQAPLATDSLPRDVPAIDAAVRLQEAFPGAAIPAHVVVWDERGGPVDTPAVRDAVSQLAAKTAGPVVTVPVDRALVVRVPLAGNGSLESDRSLRTLRESALPETLGKVPGIGFAVAGKAANAHDLAAKAADRTPYVFGFILLLALALLWAAFRSAGVAILSIVLNLLSVGAAYGVLTWVFQDGNFASLLGFTPYGGVLDWLPLFLFVLLFGLSMDYHIFILSRIRERASAGAPLRDAIVGGTASGAGVVTGAAVIMTGVFSVFLSLSAIEYKMMGLGMAFAILLDATLIRGVLLPAALTLFGRRLGKPVRPGSPDAAGRTASPARKRVRPAAR</sequence>
<dbReference type="InterPro" id="IPR000731">
    <property type="entry name" value="SSD"/>
</dbReference>
<feature type="transmembrane region" description="Helical" evidence="7">
    <location>
        <begin position="676"/>
        <end position="699"/>
    </location>
</feature>
<evidence type="ECO:0000256" key="2">
    <source>
        <dbReference type="ARBA" id="ARBA00022475"/>
    </source>
</evidence>
<feature type="transmembrane region" description="Helical" evidence="7">
    <location>
        <begin position="377"/>
        <end position="397"/>
    </location>
</feature>
<comment type="subcellular location">
    <subcellularLocation>
        <location evidence="1">Cell membrane</location>
        <topology evidence="1">Multi-pass membrane protein</topology>
    </subcellularLocation>
</comment>
<dbReference type="PROSITE" id="PS50156">
    <property type="entry name" value="SSD"/>
    <property type="match status" value="1"/>
</dbReference>
<keyword evidence="5 7" id="KW-0472">Membrane</keyword>
<feature type="transmembrane region" description="Helical" evidence="7">
    <location>
        <begin position="314"/>
        <end position="340"/>
    </location>
</feature>
<proteinExistence type="predicted"/>
<feature type="transmembrane region" description="Helical" evidence="7">
    <location>
        <begin position="557"/>
        <end position="578"/>
    </location>
</feature>
<feature type="transmembrane region" description="Helical" evidence="7">
    <location>
        <begin position="288"/>
        <end position="308"/>
    </location>
</feature>
<name>A0ABW5GI54_9PSEU</name>
<organism evidence="9 10">
    <name type="scientific">Amycolatopsis samaneae</name>
    <dbReference type="NCBI Taxonomy" id="664691"/>
    <lineage>
        <taxon>Bacteria</taxon>
        <taxon>Bacillati</taxon>
        <taxon>Actinomycetota</taxon>
        <taxon>Actinomycetes</taxon>
        <taxon>Pseudonocardiales</taxon>
        <taxon>Pseudonocardiaceae</taxon>
        <taxon>Amycolatopsis</taxon>
    </lineage>
</organism>
<reference evidence="10" key="1">
    <citation type="journal article" date="2019" name="Int. J. Syst. Evol. Microbiol.">
        <title>The Global Catalogue of Microorganisms (GCM) 10K type strain sequencing project: providing services to taxonomists for standard genome sequencing and annotation.</title>
        <authorList>
            <consortium name="The Broad Institute Genomics Platform"/>
            <consortium name="The Broad Institute Genome Sequencing Center for Infectious Disease"/>
            <person name="Wu L."/>
            <person name="Ma J."/>
        </authorList>
    </citation>
    <scope>NUCLEOTIDE SEQUENCE [LARGE SCALE GENOMIC DNA]</scope>
    <source>
        <strain evidence="10">CGMCC 4.7643</strain>
    </source>
</reference>
<evidence type="ECO:0000256" key="1">
    <source>
        <dbReference type="ARBA" id="ARBA00004651"/>
    </source>
</evidence>